<proteinExistence type="predicted"/>
<keyword evidence="2" id="KW-1185">Reference proteome</keyword>
<dbReference type="EMBL" id="JAENIM010000042">
    <property type="protein sequence ID" value="MBK1792054.1"/>
    <property type="molecule type" value="Genomic_DNA"/>
</dbReference>
<organism evidence="1 2">
    <name type="scientific">Persicirhabdus sediminis</name>
    <dbReference type="NCBI Taxonomy" id="454144"/>
    <lineage>
        <taxon>Bacteria</taxon>
        <taxon>Pseudomonadati</taxon>
        <taxon>Verrucomicrobiota</taxon>
        <taxon>Verrucomicrobiia</taxon>
        <taxon>Verrucomicrobiales</taxon>
        <taxon>Verrucomicrobiaceae</taxon>
        <taxon>Persicirhabdus</taxon>
    </lineage>
</organism>
<evidence type="ECO:0000313" key="1">
    <source>
        <dbReference type="EMBL" id="MBK1792054.1"/>
    </source>
</evidence>
<evidence type="ECO:0000313" key="2">
    <source>
        <dbReference type="Proteomes" id="UP000624703"/>
    </source>
</evidence>
<gene>
    <name evidence="1" type="ORF">JIN82_12910</name>
</gene>
<dbReference type="Proteomes" id="UP000624703">
    <property type="component" value="Unassembled WGS sequence"/>
</dbReference>
<reference evidence="1" key="1">
    <citation type="submission" date="2021-01" db="EMBL/GenBank/DDBJ databases">
        <title>Modified the classification status of verrucomicrobia.</title>
        <authorList>
            <person name="Feng X."/>
        </authorList>
    </citation>
    <scope>NUCLEOTIDE SEQUENCE</scope>
    <source>
        <strain evidence="1">_KCTC 22039</strain>
    </source>
</reference>
<protein>
    <submittedName>
        <fullName evidence="1">Uncharacterized protein</fullName>
    </submittedName>
</protein>
<sequence>MPKSNKDLTLIDRLCSGFSYLLPDCKSALELAETGIERDLKLPEKLRLRYNRGLCLHCNCQQHKFDLTIQQMNAAQQARQQK</sequence>
<comment type="caution">
    <text evidence="1">The sequence shown here is derived from an EMBL/GenBank/DDBJ whole genome shotgun (WGS) entry which is preliminary data.</text>
</comment>
<dbReference type="AlphaFoldDB" id="A0A8J7MDW5"/>
<accession>A0A8J7MDW5</accession>
<dbReference type="RefSeq" id="WP_200312066.1">
    <property type="nucleotide sequence ID" value="NZ_JAENIM010000042.1"/>
</dbReference>
<name>A0A8J7MDW5_9BACT</name>